<evidence type="ECO:0000256" key="3">
    <source>
        <dbReference type="ARBA" id="ARBA00022963"/>
    </source>
</evidence>
<dbReference type="AlphaFoldDB" id="A0A0P9EJR1"/>
<dbReference type="GO" id="GO:0004623">
    <property type="term" value="F:phospholipase A2 activity"/>
    <property type="evidence" value="ECO:0007669"/>
    <property type="project" value="TreeGrafter"/>
</dbReference>
<dbReference type="RefSeq" id="XP_018269888.1">
    <property type="nucleotide sequence ID" value="XM_018417306.1"/>
</dbReference>
<evidence type="ECO:0000256" key="6">
    <source>
        <dbReference type="RuleBase" id="RU362103"/>
    </source>
</evidence>
<dbReference type="STRING" id="578459.A0A0P9EJR1"/>
<proteinExistence type="inferred from homology"/>
<feature type="compositionally biased region" description="Basic and acidic residues" evidence="7">
    <location>
        <begin position="661"/>
        <end position="675"/>
    </location>
</feature>
<accession>A0A0P9EJR1</accession>
<dbReference type="SMART" id="SM00022">
    <property type="entry name" value="PLAc"/>
    <property type="match status" value="1"/>
</dbReference>
<name>A0A0P9EJR1_RHOGW</name>
<dbReference type="OMA" id="WALGRRF"/>
<dbReference type="PROSITE" id="PS51210">
    <property type="entry name" value="PLA2C"/>
    <property type="match status" value="1"/>
</dbReference>
<evidence type="ECO:0000256" key="2">
    <source>
        <dbReference type="ARBA" id="ARBA00022801"/>
    </source>
</evidence>
<evidence type="ECO:0000313" key="10">
    <source>
        <dbReference type="Proteomes" id="UP000053890"/>
    </source>
</evidence>
<evidence type="ECO:0000256" key="1">
    <source>
        <dbReference type="ARBA" id="ARBA00008780"/>
    </source>
</evidence>
<feature type="compositionally biased region" description="Basic and acidic residues" evidence="7">
    <location>
        <begin position="718"/>
        <end position="735"/>
    </location>
</feature>
<feature type="region of interest" description="Disordered" evidence="7">
    <location>
        <begin position="846"/>
        <end position="865"/>
    </location>
</feature>
<comment type="similarity">
    <text evidence="1 6">Belongs to the lysophospholipase family.</text>
</comment>
<keyword evidence="4 5" id="KW-0443">Lipid metabolism</keyword>
<organism evidence="9 10">
    <name type="scientific">Rhodotorula graminis (strain WP1)</name>
    <dbReference type="NCBI Taxonomy" id="578459"/>
    <lineage>
        <taxon>Eukaryota</taxon>
        <taxon>Fungi</taxon>
        <taxon>Dikarya</taxon>
        <taxon>Basidiomycota</taxon>
        <taxon>Pucciniomycotina</taxon>
        <taxon>Microbotryomycetes</taxon>
        <taxon>Sporidiobolales</taxon>
        <taxon>Sporidiobolaceae</taxon>
        <taxon>Rhodotorula</taxon>
    </lineage>
</organism>
<feature type="region of interest" description="Disordered" evidence="7">
    <location>
        <begin position="615"/>
        <end position="746"/>
    </location>
</feature>
<evidence type="ECO:0000259" key="8">
    <source>
        <dbReference type="PROSITE" id="PS51210"/>
    </source>
</evidence>
<gene>
    <name evidence="9" type="ORF">RHOBADRAFT_54434</name>
</gene>
<evidence type="ECO:0000256" key="7">
    <source>
        <dbReference type="SAM" id="MobiDB-lite"/>
    </source>
</evidence>
<dbReference type="EMBL" id="KQ474081">
    <property type="protein sequence ID" value="KPV73839.1"/>
    <property type="molecule type" value="Genomic_DNA"/>
</dbReference>
<evidence type="ECO:0000313" key="9">
    <source>
        <dbReference type="EMBL" id="KPV73839.1"/>
    </source>
</evidence>
<keyword evidence="2 5" id="KW-0378">Hydrolase</keyword>
<keyword evidence="10" id="KW-1185">Reference proteome</keyword>
<dbReference type="SUPFAM" id="SSF52151">
    <property type="entry name" value="FabD/lysophospholipase-like"/>
    <property type="match status" value="1"/>
</dbReference>
<dbReference type="PANTHER" id="PTHR10728:SF40">
    <property type="entry name" value="PATATIN FAMILY PROTEIN"/>
    <property type="match status" value="1"/>
</dbReference>
<dbReference type="Proteomes" id="UP000053890">
    <property type="component" value="Unassembled WGS sequence"/>
</dbReference>
<dbReference type="Gene3D" id="3.40.1090.10">
    <property type="entry name" value="Cytosolic phospholipase A2 catalytic domain"/>
    <property type="match status" value="1"/>
</dbReference>
<sequence>MVRLRLETTRTLPPRRPAPLALAPRRGLASLPTSPPITSTRLFASSVLLAGAGLGAGVGAVAGHAAKPHGSPSSRAFWTLRCDDQPAATKATATGKGGAGRDGDCGDDKDPAWLAKLKSLPRPTLPTPPSLPDFPSLPDLPLPSLRLADVTATLESWKSSLASLSTTFAKLQDELSLGPDSTYAHIVDEGKDARAHPELQWDAQVRLGTDLPISERAFLRNRRQKMRAAFARLVDVPLDDVDERDLPTVSIAASGGGYRAMLNTMASLEAAKETGLWDVVTHISGVSGSCWALNTLYSLGGADISWTLKHLRERVKEPFLQPDTFTGLLNVDDPNSRAILAATILKKASQGGDVSLVDVYGVLVSTRLYVASSALPPPPRPLSLRTMKTSAQRDFIDDGGAPLPIYTTVRHDIPPPSELEKLENENEDKAKEMVQKAEYTWFETTPFEVGSDKLAAWIPTWALGRVFDGGKSAERVPELGVPVLSGIYASAFSASLFSYWSEIRPLLVAMPLFAKIDDFVKSNAYKLDIIHPLPPAELPNFLYNLRTLPSSVPSSLATERTLGFADAGINLNLPYLPLLRRSADVIIALDASADSQDVWFSRAAELARKYDAVPSTAADAQQQQEDGVEQAGRRERSRWPAVDVEALFPAQVAAQQGGKAGDAKDESKEHEKDAHAAAAKVDAAKLQEGASGAKEDGERSGVRVDNPQPAPVGSAPESAERAAHEDGAGAGEDKPMPSSQAREPPLGRCSIWIGSTNPDHAASCRNDHPSVDDVLERNGIALAYIPLAPDDEFKNPLEVFSTWEFAFKEEETDRLIRLAKANFKAGEEQLKTVLKGVWLRKRQQRLADEARGGSADGASEPSSSL</sequence>
<dbReference type="InterPro" id="IPR002642">
    <property type="entry name" value="LysoPLipase_cat_dom"/>
</dbReference>
<dbReference type="GO" id="GO:0004622">
    <property type="term" value="F:phosphatidylcholine lysophospholipase activity"/>
    <property type="evidence" value="ECO:0007669"/>
    <property type="project" value="UniProtKB-EC"/>
</dbReference>
<comment type="catalytic activity">
    <reaction evidence="6">
        <text>a 1-acyl-sn-glycero-3-phosphocholine + H2O = sn-glycerol 3-phosphocholine + a fatty acid + H(+)</text>
        <dbReference type="Rhea" id="RHEA:15177"/>
        <dbReference type="ChEBI" id="CHEBI:15377"/>
        <dbReference type="ChEBI" id="CHEBI:15378"/>
        <dbReference type="ChEBI" id="CHEBI:16870"/>
        <dbReference type="ChEBI" id="CHEBI:28868"/>
        <dbReference type="ChEBI" id="CHEBI:58168"/>
        <dbReference type="EC" id="3.1.1.5"/>
    </reaction>
</comment>
<evidence type="ECO:0000256" key="4">
    <source>
        <dbReference type="ARBA" id="ARBA00023098"/>
    </source>
</evidence>
<dbReference type="OrthoDB" id="4084751at2759"/>
<feature type="compositionally biased region" description="Basic and acidic residues" evidence="7">
    <location>
        <begin position="693"/>
        <end position="702"/>
    </location>
</feature>
<dbReference type="GO" id="GO:0046475">
    <property type="term" value="P:glycerophospholipid catabolic process"/>
    <property type="evidence" value="ECO:0007669"/>
    <property type="project" value="TreeGrafter"/>
</dbReference>
<dbReference type="GO" id="GO:0005829">
    <property type="term" value="C:cytosol"/>
    <property type="evidence" value="ECO:0007669"/>
    <property type="project" value="TreeGrafter"/>
</dbReference>
<protein>
    <recommendedName>
        <fullName evidence="6">Lysophospholipase</fullName>
        <ecNumber evidence="6">3.1.1.5</ecNumber>
    </recommendedName>
</protein>
<feature type="region of interest" description="Disordered" evidence="7">
    <location>
        <begin position="1"/>
        <end position="20"/>
    </location>
</feature>
<dbReference type="InterPro" id="IPR016035">
    <property type="entry name" value="Acyl_Trfase/lysoPLipase"/>
</dbReference>
<dbReference type="EC" id="3.1.1.5" evidence="6"/>
<evidence type="ECO:0000256" key="5">
    <source>
        <dbReference type="PROSITE-ProRule" id="PRU00555"/>
    </source>
</evidence>
<keyword evidence="3 5" id="KW-0442">Lipid degradation</keyword>
<dbReference type="GeneID" id="28977754"/>
<feature type="domain" description="PLA2c" evidence="8">
    <location>
        <begin position="197"/>
        <end position="599"/>
    </location>
</feature>
<dbReference type="Pfam" id="PF01735">
    <property type="entry name" value="PLA2_B"/>
    <property type="match status" value="1"/>
</dbReference>
<reference evidence="9 10" key="1">
    <citation type="journal article" date="2015" name="Front. Microbiol.">
        <title>Genome sequence of the plant growth promoting endophytic yeast Rhodotorula graminis WP1.</title>
        <authorList>
            <person name="Firrincieli A."/>
            <person name="Otillar R."/>
            <person name="Salamov A."/>
            <person name="Schmutz J."/>
            <person name="Khan Z."/>
            <person name="Redman R.S."/>
            <person name="Fleck N.D."/>
            <person name="Lindquist E."/>
            <person name="Grigoriev I.V."/>
            <person name="Doty S.L."/>
        </authorList>
    </citation>
    <scope>NUCLEOTIDE SEQUENCE [LARGE SCALE GENOMIC DNA]</scope>
    <source>
        <strain evidence="9 10">WP1</strain>
    </source>
</reference>
<dbReference type="PANTHER" id="PTHR10728">
    <property type="entry name" value="CYTOSOLIC PHOSPHOLIPASE A2"/>
    <property type="match status" value="1"/>
</dbReference>